<feature type="transmembrane region" description="Helical" evidence="1">
    <location>
        <begin position="230"/>
        <end position="250"/>
    </location>
</feature>
<reference evidence="2 3" key="1">
    <citation type="submission" date="2024-01" db="EMBL/GenBank/DDBJ databases">
        <title>Draft genome sequence of Gordonia sp. LSe1-13.</title>
        <authorList>
            <person name="Suphannarot A."/>
            <person name="Mingma R."/>
        </authorList>
    </citation>
    <scope>NUCLEOTIDE SEQUENCE [LARGE SCALE GENOMIC DNA]</scope>
    <source>
        <strain evidence="2 3">LSe1-13</strain>
    </source>
</reference>
<keyword evidence="1" id="KW-0472">Membrane</keyword>
<feature type="transmembrane region" description="Helical" evidence="1">
    <location>
        <begin position="152"/>
        <end position="171"/>
    </location>
</feature>
<gene>
    <name evidence="2" type="ORF">VZC37_22635</name>
</gene>
<name>A0ABU7MJ58_9ACTN</name>
<comment type="caution">
    <text evidence="2">The sequence shown here is derived from an EMBL/GenBank/DDBJ whole genome shotgun (WGS) entry which is preliminary data.</text>
</comment>
<feature type="transmembrane region" description="Helical" evidence="1">
    <location>
        <begin position="28"/>
        <end position="49"/>
    </location>
</feature>
<feature type="transmembrane region" description="Helical" evidence="1">
    <location>
        <begin position="94"/>
        <end position="116"/>
    </location>
</feature>
<protein>
    <submittedName>
        <fullName evidence="2">Uncharacterized protein</fullName>
    </submittedName>
</protein>
<feature type="transmembrane region" description="Helical" evidence="1">
    <location>
        <begin position="177"/>
        <end position="196"/>
    </location>
</feature>
<dbReference type="Proteomes" id="UP001347146">
    <property type="component" value="Unassembled WGS sequence"/>
</dbReference>
<organism evidence="2 3">
    <name type="scientific">Gordonia sesuvii</name>
    <dbReference type="NCBI Taxonomy" id="3116777"/>
    <lineage>
        <taxon>Bacteria</taxon>
        <taxon>Bacillati</taxon>
        <taxon>Actinomycetota</taxon>
        <taxon>Actinomycetes</taxon>
        <taxon>Mycobacteriales</taxon>
        <taxon>Gordoniaceae</taxon>
        <taxon>Gordonia</taxon>
    </lineage>
</organism>
<proteinExistence type="predicted"/>
<feature type="transmembrane region" description="Helical" evidence="1">
    <location>
        <begin position="61"/>
        <end position="82"/>
    </location>
</feature>
<keyword evidence="1" id="KW-1133">Transmembrane helix</keyword>
<evidence type="ECO:0000313" key="3">
    <source>
        <dbReference type="Proteomes" id="UP001347146"/>
    </source>
</evidence>
<feature type="transmembrane region" description="Helical" evidence="1">
    <location>
        <begin position="271"/>
        <end position="294"/>
    </location>
</feature>
<accession>A0ABU7MJ58</accession>
<keyword evidence="1" id="KW-0812">Transmembrane</keyword>
<dbReference type="RefSeq" id="WP_330436043.1">
    <property type="nucleotide sequence ID" value="NZ_JAZDUF010000009.1"/>
</dbReference>
<feature type="transmembrane region" description="Helical" evidence="1">
    <location>
        <begin position="203"/>
        <end position="224"/>
    </location>
</feature>
<evidence type="ECO:0000256" key="1">
    <source>
        <dbReference type="SAM" id="Phobius"/>
    </source>
</evidence>
<feature type="transmembrane region" description="Helical" evidence="1">
    <location>
        <begin position="128"/>
        <end position="145"/>
    </location>
</feature>
<keyword evidence="3" id="KW-1185">Reference proteome</keyword>
<dbReference type="EMBL" id="JAZDUF010000009">
    <property type="protein sequence ID" value="MEE3853152.1"/>
    <property type="molecule type" value="Genomic_DNA"/>
</dbReference>
<sequence length="507" mass="55766">MTTTAAPVGSPEARGPGLRERFAQNVTLVLAARWALVLVATGVAFWNTLVAVANEMREQTIITYLPAVVVLVLYAAIGVSWRRGVERPIHDRQTDVIVGVVLLLIAITVKVLNLRYDDGYLVSHVDLLALWFFVLGCCCLVFGLRPVARYRWVWFLLLMIFPVPYRLEALLLRGGPMAAGLVMVAFGAVATGVAAARTRRRALAGAAMSGTGGLVGLLAVRFLAQDAPTWVYQTVPAVIAALVASAALYIERRREHTVSWRPLGRAKYPPAVSRVGRPGLVVVAAAAMMAFVPIPAYGEYPNPRIDGLDTRPPMVIPSGWVAGEYREYQWVSRLYGPGAVMGGQDLYQSRGSYEFDKFARPRKVVVNTIESSRPLTFEVYPTIFVYDLVGDRFSSLEKVALPHGVIGFLQTVVDDKSYLTYNRIVWEWNNGETTARVTIVSVDNHEADAPFPSPEPTVARNMNTFLTVLFRGNSVIADLEPQFKDRDLLVDCATDLINAQVDAIGDR</sequence>
<evidence type="ECO:0000313" key="2">
    <source>
        <dbReference type="EMBL" id="MEE3853152.1"/>
    </source>
</evidence>